<name>A0A398BGY7_9BACI</name>
<evidence type="ECO:0000313" key="1">
    <source>
        <dbReference type="EMBL" id="RID88987.1"/>
    </source>
</evidence>
<evidence type="ECO:0000313" key="2">
    <source>
        <dbReference type="Proteomes" id="UP000265816"/>
    </source>
</evidence>
<keyword evidence="2" id="KW-1185">Reference proteome</keyword>
<dbReference type="AlphaFoldDB" id="A0A398BGY7"/>
<reference evidence="1 2" key="1">
    <citation type="submission" date="2018-08" db="EMBL/GenBank/DDBJ databases">
        <title>Bacillus jemisoniae sp. nov., Bacillus chryseoplanitiae sp. nov., Bacillus resnikiae sp. nov., and Bacillus frankliniae sp. nov., isolated from Viking spacecraft and associated surfaces.</title>
        <authorList>
            <person name="Seuylemezian A."/>
            <person name="Vaishampayan P."/>
        </authorList>
    </citation>
    <scope>NUCLEOTIDE SEQUENCE [LARGE SCALE GENOMIC DNA]</scope>
    <source>
        <strain evidence="1 2">JJ-247</strain>
    </source>
</reference>
<dbReference type="Proteomes" id="UP000265816">
    <property type="component" value="Unassembled WGS sequence"/>
</dbReference>
<accession>A0A398BGY7</accession>
<organism evidence="1 2">
    <name type="scientific">Mesobacillus zeae</name>
    <dbReference type="NCBI Taxonomy" id="1917180"/>
    <lineage>
        <taxon>Bacteria</taxon>
        <taxon>Bacillati</taxon>
        <taxon>Bacillota</taxon>
        <taxon>Bacilli</taxon>
        <taxon>Bacillales</taxon>
        <taxon>Bacillaceae</taxon>
        <taxon>Mesobacillus</taxon>
    </lineage>
</organism>
<evidence type="ECO:0008006" key="3">
    <source>
        <dbReference type="Google" id="ProtNLM"/>
    </source>
</evidence>
<comment type="caution">
    <text evidence="1">The sequence shown here is derived from an EMBL/GenBank/DDBJ whole genome shotgun (WGS) entry which is preliminary data.</text>
</comment>
<sequence length="63" mass="7409">MPPMIDICANCDAPINADKRVLYDDHAELHFCDGQCFREWAEDKGAEKVQAFYRRMNVREVIY</sequence>
<dbReference type="EMBL" id="QWVT01000001">
    <property type="protein sequence ID" value="RID88987.1"/>
    <property type="molecule type" value="Genomic_DNA"/>
</dbReference>
<gene>
    <name evidence="1" type="ORF">D1970_00355</name>
</gene>
<protein>
    <recommendedName>
        <fullName evidence="3">TRASH domain-containing protein</fullName>
    </recommendedName>
</protein>
<proteinExistence type="predicted"/>